<reference evidence="19 20" key="1">
    <citation type="journal article" date="2011" name="J. Gen. Appl. Microbiol.">
        <title>Draft genome sequencing of the enigmatic yeast Saitoella complicata.</title>
        <authorList>
            <person name="Nishida H."/>
            <person name="Hamamoto M."/>
            <person name="Sugiyama J."/>
        </authorList>
    </citation>
    <scope>NUCLEOTIDE SEQUENCE [LARGE SCALE GENOMIC DNA]</scope>
    <source>
        <strain evidence="19 20">NRRL Y-17804</strain>
    </source>
</reference>
<dbReference type="GO" id="GO:0003723">
    <property type="term" value="F:RNA binding"/>
    <property type="evidence" value="ECO:0007669"/>
    <property type="project" value="UniProtKB-KW"/>
</dbReference>
<feature type="short sequence motif" description="Q motif" evidence="14">
    <location>
        <begin position="101"/>
        <end position="129"/>
    </location>
</feature>
<keyword evidence="11" id="KW-0694">RNA-binding</keyword>
<dbReference type="PROSITE" id="PS00039">
    <property type="entry name" value="DEAD_ATP_HELICASE"/>
    <property type="match status" value="1"/>
</dbReference>
<proteinExistence type="inferred from homology"/>
<evidence type="ECO:0000256" key="13">
    <source>
        <dbReference type="ARBA" id="ARBA00047984"/>
    </source>
</evidence>
<dbReference type="InterPro" id="IPR000629">
    <property type="entry name" value="RNA-helicase_DEAD-box_CS"/>
</dbReference>
<feature type="domain" description="DEAD-box RNA helicase Q" evidence="18">
    <location>
        <begin position="101"/>
        <end position="129"/>
    </location>
</feature>
<organism evidence="19 20">
    <name type="scientific">Saitoella complicata (strain BCRC 22490 / CBS 7301 / JCM 7358 / NBRC 10748 / NRRL Y-17804)</name>
    <dbReference type="NCBI Taxonomy" id="698492"/>
    <lineage>
        <taxon>Eukaryota</taxon>
        <taxon>Fungi</taxon>
        <taxon>Dikarya</taxon>
        <taxon>Ascomycota</taxon>
        <taxon>Taphrinomycotina</taxon>
        <taxon>Taphrinomycotina incertae sedis</taxon>
        <taxon>Saitoella</taxon>
    </lineage>
</organism>
<evidence type="ECO:0000256" key="1">
    <source>
        <dbReference type="ARBA" id="ARBA00003706"/>
    </source>
</evidence>
<reference evidence="19 20" key="3">
    <citation type="journal article" date="2015" name="Genome Announc.">
        <title>Draft Genome Sequence of the Archiascomycetous Yeast Saitoella complicata.</title>
        <authorList>
            <person name="Yamauchi K."/>
            <person name="Kondo S."/>
            <person name="Hamamoto M."/>
            <person name="Takahashi Y."/>
            <person name="Ogura Y."/>
            <person name="Hayashi T."/>
            <person name="Nishida H."/>
        </authorList>
    </citation>
    <scope>NUCLEOTIDE SEQUENCE [LARGE SCALE GENOMIC DNA]</scope>
    <source>
        <strain evidence="19 20">NRRL Y-17804</strain>
    </source>
</reference>
<keyword evidence="10" id="KW-0067">ATP-binding</keyword>
<reference evidence="19 20" key="2">
    <citation type="journal article" date="2014" name="J. Gen. Appl. Microbiol.">
        <title>The early diverging ascomycetous budding yeast Saitoella complicata has three histone deacetylases belonging to the Clr6, Hos2, and Rpd3 lineages.</title>
        <authorList>
            <person name="Nishida H."/>
            <person name="Matsumoto T."/>
            <person name="Kondo S."/>
            <person name="Hamamoto M."/>
            <person name="Yoshikawa H."/>
        </authorList>
    </citation>
    <scope>NUCLEOTIDE SEQUENCE [LARGE SCALE GENOMIC DNA]</scope>
    <source>
        <strain evidence="19 20">NRRL Y-17804</strain>
    </source>
</reference>
<protein>
    <recommendedName>
        <fullName evidence="4">RNA helicase</fullName>
        <ecNumber evidence="4">3.6.4.13</ecNumber>
    </recommendedName>
</protein>
<dbReference type="GO" id="GO:0005730">
    <property type="term" value="C:nucleolus"/>
    <property type="evidence" value="ECO:0007669"/>
    <property type="project" value="UniProtKB-SubCell"/>
</dbReference>
<feature type="compositionally biased region" description="Basic and acidic residues" evidence="15">
    <location>
        <begin position="878"/>
        <end position="903"/>
    </location>
</feature>
<dbReference type="PANTHER" id="PTHR47959">
    <property type="entry name" value="ATP-DEPENDENT RNA HELICASE RHLE-RELATED"/>
    <property type="match status" value="1"/>
</dbReference>
<dbReference type="InterPro" id="IPR033517">
    <property type="entry name" value="DDX54/DBP10_DEAD-box_helicase"/>
</dbReference>
<dbReference type="InterPro" id="IPR001650">
    <property type="entry name" value="Helicase_C-like"/>
</dbReference>
<dbReference type="PROSITE" id="PS51194">
    <property type="entry name" value="HELICASE_CTER"/>
    <property type="match status" value="1"/>
</dbReference>
<dbReference type="InterPro" id="IPR014014">
    <property type="entry name" value="RNA_helicase_DEAD_Q_motif"/>
</dbReference>
<keyword evidence="6" id="KW-0698">rRNA processing</keyword>
<comment type="caution">
    <text evidence="19">The sequence shown here is derived from an EMBL/GenBank/DDBJ whole genome shotgun (WGS) entry which is preliminary data.</text>
</comment>
<dbReference type="GO" id="GO:0006364">
    <property type="term" value="P:rRNA processing"/>
    <property type="evidence" value="ECO:0007669"/>
    <property type="project" value="UniProtKB-KW"/>
</dbReference>
<dbReference type="Pfam" id="PF00271">
    <property type="entry name" value="Helicase_C"/>
    <property type="match status" value="1"/>
</dbReference>
<keyword evidence="9" id="KW-0347">Helicase</keyword>
<comment type="function">
    <text evidence="1">ATP-binding RNA helicase involved in the biogenesis of 60S ribosomal subunits and is required for the normal formation of 25S and 5.8S rRNAs.</text>
</comment>
<feature type="region of interest" description="Disordered" evidence="15">
    <location>
        <begin position="807"/>
        <end position="911"/>
    </location>
</feature>
<dbReference type="PANTHER" id="PTHR47959:SF8">
    <property type="entry name" value="RNA HELICASE"/>
    <property type="match status" value="1"/>
</dbReference>
<dbReference type="AlphaFoldDB" id="A0A0E9NAI5"/>
<evidence type="ECO:0000256" key="4">
    <source>
        <dbReference type="ARBA" id="ARBA00012552"/>
    </source>
</evidence>
<evidence type="ECO:0000256" key="8">
    <source>
        <dbReference type="ARBA" id="ARBA00022801"/>
    </source>
</evidence>
<evidence type="ECO:0000313" key="20">
    <source>
        <dbReference type="Proteomes" id="UP000033140"/>
    </source>
</evidence>
<keyword evidence="5" id="KW-0690">Ribosome biogenesis</keyword>
<dbReference type="PROSITE" id="PS51195">
    <property type="entry name" value="Q_MOTIF"/>
    <property type="match status" value="1"/>
</dbReference>
<evidence type="ECO:0000256" key="6">
    <source>
        <dbReference type="ARBA" id="ARBA00022552"/>
    </source>
</evidence>
<keyword evidence="8" id="KW-0378">Hydrolase</keyword>
<evidence type="ECO:0000256" key="10">
    <source>
        <dbReference type="ARBA" id="ARBA00022840"/>
    </source>
</evidence>
<dbReference type="GO" id="GO:0005829">
    <property type="term" value="C:cytosol"/>
    <property type="evidence" value="ECO:0007669"/>
    <property type="project" value="TreeGrafter"/>
</dbReference>
<dbReference type="GO" id="GO:0005524">
    <property type="term" value="F:ATP binding"/>
    <property type="evidence" value="ECO:0007669"/>
    <property type="project" value="UniProtKB-KW"/>
</dbReference>
<dbReference type="SUPFAM" id="SSF52540">
    <property type="entry name" value="P-loop containing nucleoside triphosphate hydrolases"/>
    <property type="match status" value="2"/>
</dbReference>
<evidence type="ECO:0000259" key="16">
    <source>
        <dbReference type="PROSITE" id="PS51192"/>
    </source>
</evidence>
<dbReference type="SMART" id="SM01123">
    <property type="entry name" value="DBP10CT"/>
    <property type="match status" value="1"/>
</dbReference>
<dbReference type="InterPro" id="IPR011545">
    <property type="entry name" value="DEAD/DEAH_box_helicase_dom"/>
</dbReference>
<evidence type="ECO:0000256" key="7">
    <source>
        <dbReference type="ARBA" id="ARBA00022741"/>
    </source>
</evidence>
<evidence type="ECO:0000313" key="19">
    <source>
        <dbReference type="EMBL" id="GAO46854.1"/>
    </source>
</evidence>
<keyword evidence="12" id="KW-0539">Nucleus</keyword>
<dbReference type="OMA" id="EDQFGMM"/>
<evidence type="ECO:0000256" key="14">
    <source>
        <dbReference type="PROSITE-ProRule" id="PRU00552"/>
    </source>
</evidence>
<keyword evidence="7" id="KW-0547">Nucleotide-binding</keyword>
<evidence type="ECO:0000256" key="9">
    <source>
        <dbReference type="ARBA" id="ARBA00022806"/>
    </source>
</evidence>
<comment type="subcellular location">
    <subcellularLocation>
        <location evidence="2">Nucleus</location>
        <location evidence="2">Nucleolus</location>
    </subcellularLocation>
</comment>
<dbReference type="Pfam" id="PF08147">
    <property type="entry name" value="DBP10CT"/>
    <property type="match status" value="1"/>
</dbReference>
<dbReference type="PROSITE" id="PS51192">
    <property type="entry name" value="HELICASE_ATP_BIND_1"/>
    <property type="match status" value="1"/>
</dbReference>
<feature type="compositionally biased region" description="Basic and acidic residues" evidence="15">
    <location>
        <begin position="851"/>
        <end position="871"/>
    </location>
</feature>
<evidence type="ECO:0000256" key="5">
    <source>
        <dbReference type="ARBA" id="ARBA00022517"/>
    </source>
</evidence>
<name>A0A0E9NAI5_SAICN</name>
<evidence type="ECO:0000256" key="3">
    <source>
        <dbReference type="ARBA" id="ARBA00010379"/>
    </source>
</evidence>
<dbReference type="CDD" id="cd18787">
    <property type="entry name" value="SF2_C_DEAD"/>
    <property type="match status" value="1"/>
</dbReference>
<dbReference type="InterPro" id="IPR012541">
    <property type="entry name" value="DBP10_C"/>
</dbReference>
<feature type="domain" description="Helicase C-terminal" evidence="17">
    <location>
        <begin position="360"/>
        <end position="511"/>
    </location>
</feature>
<dbReference type="InterPro" id="IPR027417">
    <property type="entry name" value="P-loop_NTPase"/>
</dbReference>
<dbReference type="InterPro" id="IPR050079">
    <property type="entry name" value="DEAD_box_RNA_helicase"/>
</dbReference>
<dbReference type="CDD" id="cd17959">
    <property type="entry name" value="DEADc_DDX54"/>
    <property type="match status" value="1"/>
</dbReference>
<dbReference type="STRING" id="698492.A0A0E9NAI5"/>
<dbReference type="SMART" id="SM00490">
    <property type="entry name" value="HELICc"/>
    <property type="match status" value="1"/>
</dbReference>
<dbReference type="EMBL" id="BACD03000006">
    <property type="protein sequence ID" value="GAO46854.1"/>
    <property type="molecule type" value="Genomic_DNA"/>
</dbReference>
<dbReference type="Proteomes" id="UP000033140">
    <property type="component" value="Unassembled WGS sequence"/>
</dbReference>
<dbReference type="SMART" id="SM00487">
    <property type="entry name" value="DEXDc"/>
    <property type="match status" value="1"/>
</dbReference>
<dbReference type="Pfam" id="PF00270">
    <property type="entry name" value="DEAD"/>
    <property type="match status" value="1"/>
</dbReference>
<evidence type="ECO:0000259" key="18">
    <source>
        <dbReference type="PROSITE" id="PS51195"/>
    </source>
</evidence>
<dbReference type="Gene3D" id="3.40.50.300">
    <property type="entry name" value="P-loop containing nucleotide triphosphate hydrolases"/>
    <property type="match status" value="2"/>
</dbReference>
<evidence type="ECO:0000256" key="11">
    <source>
        <dbReference type="ARBA" id="ARBA00022884"/>
    </source>
</evidence>
<sequence length="911" mass="99875">MVRAREASPAESEYEFDIADAIAGGGGDDGFDFDFSEAGKPVEKKAKKVEKKATAADALELVGDFEGGEDEDDDEAFIAAHQTAINRKSTVGVKGKKAKSGGFQSMGLSANILKAIVAKGFKVPTPIQRKTIPLVIEGRDVVGMARTGSGKTAAFVLPMLEKIKSHRAQTGARAIIMSPSRELALQTLRVVKEFGKGTDLKTVLVVGGDSLEEQFAMMSANPDIIIATPGRFMHLKVEMALQLSSVEYVVFDEADRLFEMGFSSQLTEILHALPSMRQTLLFSATLPKSLVEFAKAGLQDPVLVRLDVDSKISTELESAFFSVKTAEKEGGLLYILQEVIKVPPGAPLAEEVGKKRKRDYIPEGNAAVSPHATIIFVSTKHHVEYISNLLILAGYAVSYIYGSLDQTARKNQIADFRAGRTSLLVVTDVAARGIDIPILSNVINYDFPSEPKVFVHRVGRTARAGRKGWAYSLVRAEDAPYLLDLQLFLGRKLVVPAENKHETPDYSGEIVLGGLPRDGVESTTEFVASSLSRSADLAAQKGVSQRGERLYLKTRTSASAESVKRAKEVVAGRGWSLVHPLLAAAPDNASKEREDMLKRLANIRPAETIFEIGKRGVSRNAAADVMRKRRAKIIIGPRTTQGEEEGGNDDDMEEVQALEEDRGDAWADLSDAAESDVEDAFTSSKDIAKATERKNKAKKDKPTSFKDSEHYISHFQPMAAMQERGYDINSKGTNFAEQARDVAMDLVNDETGVGERNNRGLRWDPKKKNYVNRMNDDDGSKGVKMIRGESGVKIPATFKSGRFEAWQNKTKTNMPGVDSSHLAGQGESRFIGGPRGRFKHTKVQAPKAAVKGRDDYEVRKKRVKEAAEKGLGRGAKKPKTDLKSVSDIRKDRQGQQNRREKNARPQHKFRK</sequence>
<dbReference type="EC" id="3.6.4.13" evidence="4"/>
<evidence type="ECO:0000256" key="12">
    <source>
        <dbReference type="ARBA" id="ARBA00023242"/>
    </source>
</evidence>
<dbReference type="FunFam" id="3.40.50.300:FF:000865">
    <property type="entry name" value="ATP-dependent RNA helicase DDX54"/>
    <property type="match status" value="1"/>
</dbReference>
<comment type="catalytic activity">
    <reaction evidence="13">
        <text>ATP + H2O = ADP + phosphate + H(+)</text>
        <dbReference type="Rhea" id="RHEA:13065"/>
        <dbReference type="ChEBI" id="CHEBI:15377"/>
        <dbReference type="ChEBI" id="CHEBI:15378"/>
        <dbReference type="ChEBI" id="CHEBI:30616"/>
        <dbReference type="ChEBI" id="CHEBI:43474"/>
        <dbReference type="ChEBI" id="CHEBI:456216"/>
        <dbReference type="EC" id="3.6.4.13"/>
    </reaction>
</comment>
<dbReference type="InterPro" id="IPR014001">
    <property type="entry name" value="Helicase_ATP-bd"/>
</dbReference>
<comment type="similarity">
    <text evidence="3">Belongs to the DEAD box helicase family. DDX54/DBP10 subfamily.</text>
</comment>
<accession>A0A0E9NAI5</accession>
<evidence type="ECO:0000256" key="15">
    <source>
        <dbReference type="SAM" id="MobiDB-lite"/>
    </source>
</evidence>
<keyword evidence="20" id="KW-1185">Reference proteome</keyword>
<evidence type="ECO:0000256" key="2">
    <source>
        <dbReference type="ARBA" id="ARBA00004604"/>
    </source>
</evidence>
<gene>
    <name evidence="19" type="ORF">G7K_1072-t1</name>
</gene>
<dbReference type="GO" id="GO:0003724">
    <property type="term" value="F:RNA helicase activity"/>
    <property type="evidence" value="ECO:0007669"/>
    <property type="project" value="UniProtKB-EC"/>
</dbReference>
<feature type="domain" description="Helicase ATP-binding" evidence="16">
    <location>
        <begin position="132"/>
        <end position="304"/>
    </location>
</feature>
<evidence type="ECO:0000259" key="17">
    <source>
        <dbReference type="PROSITE" id="PS51194"/>
    </source>
</evidence>
<dbReference type="GO" id="GO:0016887">
    <property type="term" value="F:ATP hydrolysis activity"/>
    <property type="evidence" value="ECO:0007669"/>
    <property type="project" value="RHEA"/>
</dbReference>